<dbReference type="EMBL" id="JBEZAM010000007">
    <property type="protein sequence ID" value="MEU7293240.1"/>
    <property type="molecule type" value="Genomic_DNA"/>
</dbReference>
<feature type="transmembrane region" description="Helical" evidence="1">
    <location>
        <begin position="31"/>
        <end position="51"/>
    </location>
</feature>
<evidence type="ECO:0000256" key="1">
    <source>
        <dbReference type="SAM" id="Phobius"/>
    </source>
</evidence>
<keyword evidence="3" id="KW-1185">Reference proteome</keyword>
<gene>
    <name evidence="2" type="ORF">AB0A76_08565</name>
</gene>
<evidence type="ECO:0000313" key="3">
    <source>
        <dbReference type="Proteomes" id="UP001551210"/>
    </source>
</evidence>
<evidence type="ECO:0000313" key="2">
    <source>
        <dbReference type="EMBL" id="MEU7293240.1"/>
    </source>
</evidence>
<dbReference type="RefSeq" id="WP_359205609.1">
    <property type="nucleotide sequence ID" value="NZ_JBEZAM010000007.1"/>
</dbReference>
<sequence length="57" mass="5888">MRFLFWLLLAAGALGNVYINIFAGLTGATHIAAGAASGVAVLGSAVGLWLTRTRREA</sequence>
<reference evidence="2 3" key="1">
    <citation type="submission" date="2024-06" db="EMBL/GenBank/DDBJ databases">
        <title>The Natural Products Discovery Center: Release of the First 8490 Sequenced Strains for Exploring Actinobacteria Biosynthetic Diversity.</title>
        <authorList>
            <person name="Kalkreuter E."/>
            <person name="Kautsar S.A."/>
            <person name="Yang D."/>
            <person name="Bader C.D."/>
            <person name="Teijaro C.N."/>
            <person name="Fluegel L."/>
            <person name="Davis C.M."/>
            <person name="Simpson J.R."/>
            <person name="Lauterbach L."/>
            <person name="Steele A.D."/>
            <person name="Gui C."/>
            <person name="Meng S."/>
            <person name="Li G."/>
            <person name="Viehrig K."/>
            <person name="Ye F."/>
            <person name="Su P."/>
            <person name="Kiefer A.F."/>
            <person name="Nichols A."/>
            <person name="Cepeda A.J."/>
            <person name="Yan W."/>
            <person name="Fan B."/>
            <person name="Jiang Y."/>
            <person name="Adhikari A."/>
            <person name="Zheng C.-J."/>
            <person name="Schuster L."/>
            <person name="Cowan T.M."/>
            <person name="Smanski M.J."/>
            <person name="Chevrette M.G."/>
            <person name="De Carvalho L.P.S."/>
            <person name="Shen B."/>
        </authorList>
    </citation>
    <scope>NUCLEOTIDE SEQUENCE [LARGE SCALE GENOMIC DNA]</scope>
    <source>
        <strain evidence="2 3">NPDC045705</strain>
    </source>
</reference>
<organism evidence="2 3">
    <name type="scientific">Streptomyces exfoliatus</name>
    <name type="common">Streptomyces hydrogenans</name>
    <dbReference type="NCBI Taxonomy" id="1905"/>
    <lineage>
        <taxon>Bacteria</taxon>
        <taxon>Bacillati</taxon>
        <taxon>Actinomycetota</taxon>
        <taxon>Actinomycetes</taxon>
        <taxon>Kitasatosporales</taxon>
        <taxon>Streptomycetaceae</taxon>
        <taxon>Streptomyces</taxon>
    </lineage>
</organism>
<protein>
    <submittedName>
        <fullName evidence="2">Uncharacterized protein</fullName>
    </submittedName>
</protein>
<keyword evidence="1" id="KW-0812">Transmembrane</keyword>
<keyword evidence="1" id="KW-1133">Transmembrane helix</keyword>
<proteinExistence type="predicted"/>
<comment type="caution">
    <text evidence="2">The sequence shown here is derived from an EMBL/GenBank/DDBJ whole genome shotgun (WGS) entry which is preliminary data.</text>
</comment>
<dbReference type="Proteomes" id="UP001551210">
    <property type="component" value="Unassembled WGS sequence"/>
</dbReference>
<name>A0ABV3CSR9_STREX</name>
<keyword evidence="1" id="KW-0472">Membrane</keyword>
<accession>A0ABV3CSR9</accession>